<evidence type="ECO:0000313" key="1">
    <source>
        <dbReference type="EMBL" id="SEN89073.1"/>
    </source>
</evidence>
<keyword evidence="2" id="KW-1185">Reference proteome</keyword>
<dbReference type="Pfam" id="PF09929">
    <property type="entry name" value="DUF2161"/>
    <property type="match status" value="1"/>
</dbReference>
<dbReference type="Proteomes" id="UP000199372">
    <property type="component" value="Unassembled WGS sequence"/>
</dbReference>
<dbReference type="RefSeq" id="WP_091846247.1">
    <property type="nucleotide sequence ID" value="NZ_FOCM01000007.1"/>
</dbReference>
<dbReference type="OrthoDB" id="9795163at2"/>
<gene>
    <name evidence="1" type="ORF">SAMN04488011_107140</name>
</gene>
<accession>A0A1H8K7W7</accession>
<name>A0A1H8K7W7_9RHOB</name>
<protein>
    <submittedName>
        <fullName evidence="1">Uncharacterized protein</fullName>
    </submittedName>
</protein>
<proteinExistence type="predicted"/>
<reference evidence="2" key="1">
    <citation type="submission" date="2016-10" db="EMBL/GenBank/DDBJ databases">
        <authorList>
            <person name="Varghese N."/>
            <person name="Submissions S."/>
        </authorList>
    </citation>
    <scope>NUCLEOTIDE SEQUENCE [LARGE SCALE GENOMIC DNA]</scope>
    <source>
        <strain evidence="2">DSM 26893</strain>
    </source>
</reference>
<sequence length="219" mass="24013">MPARETDLYPPLKAFLQSQGYEVKGEIAAVDLVACRGDEDPVLVEMKLGFSLSLVNQGVDRQAISDWVYLAVPWKKGGVPKAQLRLCRRLGLGLITVRGDLVCVHCDPAPYTPRKLPRRRGRLLREFARLEGDPNVGGGTRQGLMTAYRQDALACARFLAGHGPAKGAAVARATGVEQATRMMRDNHHGWFDRIGTGLYDLSPNGRNTIFLTSEASRKG</sequence>
<dbReference type="InterPro" id="IPR018679">
    <property type="entry name" value="DUF2161"/>
</dbReference>
<dbReference type="AlphaFoldDB" id="A0A1H8K7W7"/>
<dbReference type="EMBL" id="FOCM01000007">
    <property type="protein sequence ID" value="SEN89073.1"/>
    <property type="molecule type" value="Genomic_DNA"/>
</dbReference>
<organism evidence="1 2">
    <name type="scientific">Palleronia pelagia</name>
    <dbReference type="NCBI Taxonomy" id="387096"/>
    <lineage>
        <taxon>Bacteria</taxon>
        <taxon>Pseudomonadati</taxon>
        <taxon>Pseudomonadota</taxon>
        <taxon>Alphaproteobacteria</taxon>
        <taxon>Rhodobacterales</taxon>
        <taxon>Roseobacteraceae</taxon>
        <taxon>Palleronia</taxon>
    </lineage>
</organism>
<evidence type="ECO:0000313" key="2">
    <source>
        <dbReference type="Proteomes" id="UP000199372"/>
    </source>
</evidence>